<sequence>MKMCQNLVSNCFFENCSTSLGFDLVSSSANKFGVNYLLWEEPISHITHLFCAISLIF</sequence>
<name>A0ABD1L2T6_9FABA</name>
<comment type="caution">
    <text evidence="1">The sequence shown here is derived from an EMBL/GenBank/DDBJ whole genome shotgun (WGS) entry which is preliminary data.</text>
</comment>
<reference evidence="1 2" key="1">
    <citation type="submission" date="2024-08" db="EMBL/GenBank/DDBJ databases">
        <title>Insights into the chromosomal genome structure of Flemingia macrophylla.</title>
        <authorList>
            <person name="Ding Y."/>
            <person name="Zhao Y."/>
            <person name="Bi W."/>
            <person name="Wu M."/>
            <person name="Zhao G."/>
            <person name="Gong Y."/>
            <person name="Li W."/>
            <person name="Zhang P."/>
        </authorList>
    </citation>
    <scope>NUCLEOTIDE SEQUENCE [LARGE SCALE GENOMIC DNA]</scope>
    <source>
        <strain evidence="1">DYQJB</strain>
        <tissue evidence="1">Leaf</tissue>
    </source>
</reference>
<dbReference type="AlphaFoldDB" id="A0ABD1L2T6"/>
<evidence type="ECO:0000313" key="1">
    <source>
        <dbReference type="EMBL" id="KAL2317648.1"/>
    </source>
</evidence>
<evidence type="ECO:0000313" key="2">
    <source>
        <dbReference type="Proteomes" id="UP001603857"/>
    </source>
</evidence>
<dbReference type="Proteomes" id="UP001603857">
    <property type="component" value="Unassembled WGS sequence"/>
</dbReference>
<dbReference type="EMBL" id="JBGMDY010000011">
    <property type="protein sequence ID" value="KAL2317648.1"/>
    <property type="molecule type" value="Genomic_DNA"/>
</dbReference>
<keyword evidence="2" id="KW-1185">Reference proteome</keyword>
<accession>A0ABD1L2T6</accession>
<proteinExistence type="predicted"/>
<organism evidence="1 2">
    <name type="scientific">Flemingia macrophylla</name>
    <dbReference type="NCBI Taxonomy" id="520843"/>
    <lineage>
        <taxon>Eukaryota</taxon>
        <taxon>Viridiplantae</taxon>
        <taxon>Streptophyta</taxon>
        <taxon>Embryophyta</taxon>
        <taxon>Tracheophyta</taxon>
        <taxon>Spermatophyta</taxon>
        <taxon>Magnoliopsida</taxon>
        <taxon>eudicotyledons</taxon>
        <taxon>Gunneridae</taxon>
        <taxon>Pentapetalae</taxon>
        <taxon>rosids</taxon>
        <taxon>fabids</taxon>
        <taxon>Fabales</taxon>
        <taxon>Fabaceae</taxon>
        <taxon>Papilionoideae</taxon>
        <taxon>50 kb inversion clade</taxon>
        <taxon>NPAAA clade</taxon>
        <taxon>indigoferoid/millettioid clade</taxon>
        <taxon>Phaseoleae</taxon>
        <taxon>Flemingia</taxon>
    </lineage>
</organism>
<gene>
    <name evidence="1" type="ORF">Fmac_031524</name>
</gene>
<protein>
    <submittedName>
        <fullName evidence="1">Uncharacterized protein</fullName>
    </submittedName>
</protein>